<gene>
    <name evidence="1" type="ORF">SAMN05216197_11173</name>
</gene>
<dbReference type="EMBL" id="FOHW01000011">
    <property type="protein sequence ID" value="SET35138.1"/>
    <property type="molecule type" value="Genomic_DNA"/>
</dbReference>
<organism evidence="1 2">
    <name type="scientific">Pseudomonas graminis</name>
    <dbReference type="NCBI Taxonomy" id="158627"/>
    <lineage>
        <taxon>Bacteria</taxon>
        <taxon>Pseudomonadati</taxon>
        <taxon>Pseudomonadota</taxon>
        <taxon>Gammaproteobacteria</taxon>
        <taxon>Pseudomonadales</taxon>
        <taxon>Pseudomonadaceae</taxon>
        <taxon>Pseudomonas</taxon>
    </lineage>
</organism>
<dbReference type="Gene3D" id="2.60.120.620">
    <property type="entry name" value="q2cbj1_9rhob like domain"/>
    <property type="match status" value="1"/>
</dbReference>
<evidence type="ECO:0000313" key="1">
    <source>
        <dbReference type="EMBL" id="SET35138.1"/>
    </source>
</evidence>
<protein>
    <submittedName>
        <fullName evidence="1">Uncharacterized protein</fullName>
    </submittedName>
</protein>
<dbReference type="AlphaFoldDB" id="A0A1I0DSF5"/>
<name>A0A1I0DSF5_9PSED</name>
<dbReference type="Proteomes" id="UP000182332">
    <property type="component" value="Unassembled WGS sequence"/>
</dbReference>
<dbReference type="SUPFAM" id="SSF51197">
    <property type="entry name" value="Clavaminate synthase-like"/>
    <property type="match status" value="1"/>
</dbReference>
<evidence type="ECO:0000313" key="2">
    <source>
        <dbReference type="Proteomes" id="UP000182332"/>
    </source>
</evidence>
<accession>A0A1I0DSF5</accession>
<reference evidence="1 2" key="1">
    <citation type="submission" date="2016-10" db="EMBL/GenBank/DDBJ databases">
        <authorList>
            <person name="de Groot N.N."/>
        </authorList>
    </citation>
    <scope>NUCLEOTIDE SEQUENCE [LARGE SCALE GENOMIC DNA]</scope>
    <source>
        <strain evidence="1 2">DSM 11363</strain>
    </source>
</reference>
<sequence>MPYTTFSEVQVQDLIKAIDSNGYAVLPNWASPSQLESLQALVARTVADCGNDYVALSGPKAVQGTPLHEWGTSPDFIDLCRRIVEGVTGERSRDNGMTQTLRCLTGSGGRRESLIFHYDSFVLTTIMPVCMPTSGERGDLLMLPNRRPIRRSYFTNLLDKVLVDNGWVQRHLRSKVAKDENAFTRIAMQPGHLYLFWGYRSLHTNMPVAEDALRATAVFHYHNVHGSSSLASRLRRSLGTWKDKGLQEDVPQI</sequence>
<dbReference type="RefSeq" id="WP_074888517.1">
    <property type="nucleotide sequence ID" value="NZ_FOHW01000011.1"/>
</dbReference>
<proteinExistence type="predicted"/>
<dbReference type="OrthoDB" id="4732009at2"/>